<evidence type="ECO:0000313" key="3">
    <source>
        <dbReference type="EMBL" id="SBT58308.1"/>
    </source>
</evidence>
<dbReference type="Proteomes" id="UP000078550">
    <property type="component" value="Unassembled WGS sequence"/>
</dbReference>
<evidence type="ECO:0000313" key="2">
    <source>
        <dbReference type="EMBL" id="SBT57936.1"/>
    </source>
</evidence>
<proteinExistence type="predicted"/>
<feature type="region of interest" description="Disordered" evidence="1">
    <location>
        <begin position="175"/>
        <end position="203"/>
    </location>
</feature>
<sequence>MSRKLVTGTYTFCINSNYYKELLQYVNGKSGEVEKVQNCENIILDKQSDLNESAKKICQEFKFLYKSFGEYQGKDISEEGTLTDYDCNFLNYWLNDKLRENVNDVSINAKEFYVRVKKKDSNFFSNPNDLEKHMHVIDPKILKNMKLLYKLYVNAVKIINIVGDKDYTPDEQKCEAQESDAQASDAHACDAQENQQQKKEEHKPCSYYGEQLDENYKEAMDRCLNSNIDYYNALKFFKNSYNFLAEMKPEELNTCGSNEFSFFPKYDPVPEKEKEKGIMKIKISSTLSVLSLALPLIYKFTPFGPFLRAKINMVRNRWFNPDENGEELLPLSTDIEDNISDYGEYNIGYYSETN</sequence>
<reference evidence="2" key="1">
    <citation type="submission" date="2016-05" db="EMBL/GenBank/DDBJ databases">
        <authorList>
            <person name="Lavstsen T."/>
            <person name="Jespersen J.S."/>
        </authorList>
    </citation>
    <scope>NUCLEOTIDE SEQUENCE [LARGE SCALE GENOMIC DNA]</scope>
</reference>
<dbReference type="EMBL" id="FLRD01001815">
    <property type="protein sequence ID" value="SBT58308.1"/>
    <property type="molecule type" value="Genomic_DNA"/>
</dbReference>
<gene>
    <name evidence="3" type="ORF">POVWA1_086980</name>
    <name evidence="2" type="ORF">POVWA2_082410</name>
</gene>
<keyword evidence="5" id="KW-1185">Reference proteome</keyword>
<dbReference type="EMBL" id="FLRE01002077">
    <property type="protein sequence ID" value="SBT57936.1"/>
    <property type="molecule type" value="Genomic_DNA"/>
</dbReference>
<dbReference type="AlphaFoldDB" id="A0A1A9ANX9"/>
<organism evidence="2 4">
    <name type="scientific">Plasmodium ovale wallikeri</name>
    <dbReference type="NCBI Taxonomy" id="864142"/>
    <lineage>
        <taxon>Eukaryota</taxon>
        <taxon>Sar</taxon>
        <taxon>Alveolata</taxon>
        <taxon>Apicomplexa</taxon>
        <taxon>Aconoidasida</taxon>
        <taxon>Haemosporida</taxon>
        <taxon>Plasmodiidae</taxon>
        <taxon>Plasmodium</taxon>
        <taxon>Plasmodium (Plasmodium)</taxon>
    </lineage>
</organism>
<accession>A0A1A9ANX9</accession>
<evidence type="ECO:0000313" key="4">
    <source>
        <dbReference type="Proteomes" id="UP000078550"/>
    </source>
</evidence>
<protein>
    <submittedName>
        <fullName evidence="2">PIR Superfamily Protein</fullName>
    </submittedName>
</protein>
<evidence type="ECO:0000256" key="1">
    <source>
        <dbReference type="SAM" id="MobiDB-lite"/>
    </source>
</evidence>
<reference evidence="4 5" key="2">
    <citation type="submission" date="2016-05" db="EMBL/GenBank/DDBJ databases">
        <authorList>
            <person name="Naeem Raeece"/>
        </authorList>
    </citation>
    <scope>NUCLEOTIDE SEQUENCE [LARGE SCALE GENOMIC DNA]</scope>
</reference>
<dbReference type="Proteomes" id="UP000078555">
    <property type="component" value="Unassembled WGS sequence"/>
</dbReference>
<evidence type="ECO:0000313" key="5">
    <source>
        <dbReference type="Proteomes" id="UP000078555"/>
    </source>
</evidence>
<name>A0A1A9ANX9_PLAOA</name>